<dbReference type="Proteomes" id="UP000235388">
    <property type="component" value="Unassembled WGS sequence"/>
</dbReference>
<gene>
    <name evidence="1" type="ORF">PCANC_27585</name>
</gene>
<dbReference type="EMBL" id="PGCJ01000547">
    <property type="protein sequence ID" value="PLW26382.1"/>
    <property type="molecule type" value="Genomic_DNA"/>
</dbReference>
<dbReference type="AlphaFoldDB" id="A0A2N5TLM6"/>
<protein>
    <submittedName>
        <fullName evidence="1">Uncharacterized protein</fullName>
    </submittedName>
</protein>
<accession>A0A2N5TLM6</accession>
<evidence type="ECO:0000313" key="1">
    <source>
        <dbReference type="EMBL" id="PLW26382.1"/>
    </source>
</evidence>
<keyword evidence="2" id="KW-1185">Reference proteome</keyword>
<organism evidence="1 2">
    <name type="scientific">Puccinia coronata f. sp. avenae</name>
    <dbReference type="NCBI Taxonomy" id="200324"/>
    <lineage>
        <taxon>Eukaryota</taxon>
        <taxon>Fungi</taxon>
        <taxon>Dikarya</taxon>
        <taxon>Basidiomycota</taxon>
        <taxon>Pucciniomycotina</taxon>
        <taxon>Pucciniomycetes</taxon>
        <taxon>Pucciniales</taxon>
        <taxon>Pucciniaceae</taxon>
        <taxon>Puccinia</taxon>
    </lineage>
</organism>
<proteinExistence type="predicted"/>
<name>A0A2N5TLM6_9BASI</name>
<sequence>MLCCPVLTQWNESYPQVSHTQLTLNPFTSSEPPSRTASLANQCWNQPPGCEPVLEPPPLSIPSFPLFPPSLVSIFD</sequence>
<evidence type="ECO:0000313" key="2">
    <source>
        <dbReference type="Proteomes" id="UP000235388"/>
    </source>
</evidence>
<reference evidence="1 2" key="1">
    <citation type="submission" date="2017-11" db="EMBL/GenBank/DDBJ databases">
        <title>De novo assembly and phasing of dikaryotic genomes from two isolates of Puccinia coronata f. sp. avenae, the causal agent of oat crown rust.</title>
        <authorList>
            <person name="Miller M.E."/>
            <person name="Zhang Y."/>
            <person name="Omidvar V."/>
            <person name="Sperschneider J."/>
            <person name="Schwessinger B."/>
            <person name="Raley C."/>
            <person name="Palmer J.M."/>
            <person name="Garnica D."/>
            <person name="Upadhyaya N."/>
            <person name="Rathjen J."/>
            <person name="Taylor J.M."/>
            <person name="Park R.F."/>
            <person name="Dodds P.N."/>
            <person name="Hirsch C.D."/>
            <person name="Kianian S.F."/>
            <person name="Figueroa M."/>
        </authorList>
    </citation>
    <scope>NUCLEOTIDE SEQUENCE [LARGE SCALE GENOMIC DNA]</scope>
    <source>
        <strain evidence="1">12NC29</strain>
    </source>
</reference>
<comment type="caution">
    <text evidence="1">The sequence shown here is derived from an EMBL/GenBank/DDBJ whole genome shotgun (WGS) entry which is preliminary data.</text>
</comment>